<keyword evidence="4" id="KW-0597">Phosphoprotein</keyword>
<dbReference type="CDD" id="cd00075">
    <property type="entry name" value="HATPase"/>
    <property type="match status" value="1"/>
</dbReference>
<keyword evidence="6" id="KW-0547">Nucleotide-binding</keyword>
<dbReference type="Gene3D" id="3.30.450.20">
    <property type="entry name" value="PAS domain"/>
    <property type="match status" value="1"/>
</dbReference>
<dbReference type="InterPro" id="IPR036890">
    <property type="entry name" value="HATPase_C_sf"/>
</dbReference>
<evidence type="ECO:0000256" key="7">
    <source>
        <dbReference type="ARBA" id="ARBA00022777"/>
    </source>
</evidence>
<dbReference type="InterPro" id="IPR003661">
    <property type="entry name" value="HisK_dim/P_dom"/>
</dbReference>
<evidence type="ECO:0000259" key="10">
    <source>
        <dbReference type="PROSITE" id="PS50046"/>
    </source>
</evidence>
<accession>A0ABW5NN13</accession>
<dbReference type="Pfam" id="PF02518">
    <property type="entry name" value="HATPase_c"/>
    <property type="match status" value="1"/>
</dbReference>
<dbReference type="InterPro" id="IPR029016">
    <property type="entry name" value="GAF-like_dom_sf"/>
</dbReference>
<dbReference type="Gene3D" id="1.10.287.130">
    <property type="match status" value="1"/>
</dbReference>
<dbReference type="PANTHER" id="PTHR42878">
    <property type="entry name" value="TWO-COMPONENT HISTIDINE KINASE"/>
    <property type="match status" value="1"/>
</dbReference>
<feature type="domain" description="Phytochrome chromophore attachment site" evidence="10">
    <location>
        <begin position="129"/>
        <end position="286"/>
    </location>
</feature>
<dbReference type="Gene3D" id="3.30.450.270">
    <property type="match status" value="1"/>
</dbReference>
<comment type="similarity">
    <text evidence="2">In the N-terminal section; belongs to the phytochrome family.</text>
</comment>
<dbReference type="PROSITE" id="PS50109">
    <property type="entry name" value="HIS_KIN"/>
    <property type="match status" value="1"/>
</dbReference>
<dbReference type="InterPro" id="IPR050351">
    <property type="entry name" value="BphY/WalK/GraS-like"/>
</dbReference>
<dbReference type="SUPFAM" id="SSF55874">
    <property type="entry name" value="ATPase domain of HSP90 chaperone/DNA topoisomerase II/histidine kinase"/>
    <property type="match status" value="1"/>
</dbReference>
<evidence type="ECO:0000256" key="5">
    <source>
        <dbReference type="ARBA" id="ARBA00022679"/>
    </source>
</evidence>
<dbReference type="SMART" id="SM00387">
    <property type="entry name" value="HATPase_c"/>
    <property type="match status" value="1"/>
</dbReference>
<reference evidence="13" key="1">
    <citation type="journal article" date="2019" name="Int. J. Syst. Evol. Microbiol.">
        <title>The Global Catalogue of Microorganisms (GCM) 10K type strain sequencing project: providing services to taxonomists for standard genome sequencing and annotation.</title>
        <authorList>
            <consortium name="The Broad Institute Genomics Platform"/>
            <consortium name="The Broad Institute Genome Sequencing Center for Infectious Disease"/>
            <person name="Wu L."/>
            <person name="Ma J."/>
        </authorList>
    </citation>
    <scope>NUCLEOTIDE SEQUENCE [LARGE SCALE GENOMIC DNA]</scope>
    <source>
        <strain evidence="13">KCTC 42248</strain>
    </source>
</reference>
<evidence type="ECO:0000256" key="2">
    <source>
        <dbReference type="ARBA" id="ARBA00006402"/>
    </source>
</evidence>
<evidence type="ECO:0000256" key="1">
    <source>
        <dbReference type="ARBA" id="ARBA00000085"/>
    </source>
</evidence>
<dbReference type="SMART" id="SM00388">
    <property type="entry name" value="HisKA"/>
    <property type="match status" value="1"/>
</dbReference>
<dbReference type="EMBL" id="JBHUMA010000006">
    <property type="protein sequence ID" value="MFD2599627.1"/>
    <property type="molecule type" value="Genomic_DNA"/>
</dbReference>
<dbReference type="InterPro" id="IPR005467">
    <property type="entry name" value="His_kinase_dom"/>
</dbReference>
<comment type="caution">
    <text evidence="12">The sequence shown here is derived from an EMBL/GenBank/DDBJ whole genome shotgun (WGS) entry which is preliminary data.</text>
</comment>
<comment type="catalytic activity">
    <reaction evidence="1">
        <text>ATP + protein L-histidine = ADP + protein N-phospho-L-histidine.</text>
        <dbReference type="EC" id="2.7.13.3"/>
    </reaction>
</comment>
<proteinExistence type="inferred from homology"/>
<evidence type="ECO:0000313" key="12">
    <source>
        <dbReference type="EMBL" id="MFD2599627.1"/>
    </source>
</evidence>
<evidence type="ECO:0000259" key="11">
    <source>
        <dbReference type="PROSITE" id="PS50109"/>
    </source>
</evidence>
<dbReference type="EC" id="2.7.13.3" evidence="3"/>
<dbReference type="InterPro" id="IPR035965">
    <property type="entry name" value="PAS-like_dom_sf"/>
</dbReference>
<evidence type="ECO:0000256" key="8">
    <source>
        <dbReference type="ARBA" id="ARBA00022840"/>
    </source>
</evidence>
<dbReference type="InterPro" id="IPR003594">
    <property type="entry name" value="HATPase_dom"/>
</dbReference>
<dbReference type="InterPro" id="IPR036097">
    <property type="entry name" value="HisK_dim/P_sf"/>
</dbReference>
<dbReference type="SUPFAM" id="SSF47384">
    <property type="entry name" value="Homodimeric domain of signal transducing histidine kinase"/>
    <property type="match status" value="1"/>
</dbReference>
<dbReference type="Pfam" id="PF00512">
    <property type="entry name" value="HisKA"/>
    <property type="match status" value="1"/>
</dbReference>
<sequence>MPRSYSTRFVPIQSYGMLLYSDMSDRIVAVSANIFDLIDVPTEKILGKNVNAVARAYLRDQYNPIKSALSGIKLQKITNKILEVSFDNATYVLHITQSARHIQWECEKKISADKVEFHMERISQVLESNFPSLWDNLCKTVLSITGFDRAYVCRIHDNGVTEVLAENPTNKTETLLHSRFSKAFMSAEHRKYYTTSRYRYAPDLWAPLTKLIIWKNEDIDQANSNLYPMPQLHRDFATRVGAKGIIAFPLMSAGKLWGLLFAQCFVPKRINLAQRQLCALVSLYASKKNGSYSNQYLQRFQTTINQSLINLRTELSHSANIGCTLVKHKNALLSIPQADGMAICIDDELNVFGTSPTKNQITQILQYLHIKTEKSLYIESDFRQQFADLIEGDLNSAGLIALRLGRNREVCILWFRGEEINSMFQTAPLPSEKTNTSSQLQFPVLNNSFWVKTMVDSSGLWNDNDLYFIKCIRNILRDTMLAKAKQQEHINQKLIELNNELEMLTFTLSHDLKNPLSVVKLSAQILARNLNGEQAKWTNMLSEGVADIENMLNSVFSIGKQKIYLYEKNYVPLAPMVERIIKQMHLLQEDKAAEVTLGALLPLWGDKNHLHQIFQNIIGNAFKYSKNRHPPKIHILSYLKDSQTVYEIRDNGIGIPKSELEQIFHVFRRSTNVGNIDGTGVGLALVRRILDRMDATIAISSEENVYTIVQLSFKNVPPSETH</sequence>
<dbReference type="SUPFAM" id="SSF55785">
    <property type="entry name" value="PYP-like sensor domain (PAS domain)"/>
    <property type="match status" value="1"/>
</dbReference>
<protein>
    <recommendedName>
        <fullName evidence="3">histidine kinase</fullName>
        <ecNumber evidence="3">2.7.13.3</ecNumber>
    </recommendedName>
</protein>
<dbReference type="InterPro" id="IPR043150">
    <property type="entry name" value="Phytochrome_PHY_sf"/>
</dbReference>
<dbReference type="Proteomes" id="UP001597393">
    <property type="component" value="Unassembled WGS sequence"/>
</dbReference>
<keyword evidence="9" id="KW-0902">Two-component regulatory system</keyword>
<dbReference type="SUPFAM" id="SSF55781">
    <property type="entry name" value="GAF domain-like"/>
    <property type="match status" value="2"/>
</dbReference>
<evidence type="ECO:0000256" key="3">
    <source>
        <dbReference type="ARBA" id="ARBA00012438"/>
    </source>
</evidence>
<name>A0ABW5NN13_9SPHI</name>
<dbReference type="Gene3D" id="3.30.565.10">
    <property type="entry name" value="Histidine kinase-like ATPase, C-terminal domain"/>
    <property type="match status" value="1"/>
</dbReference>
<evidence type="ECO:0000256" key="4">
    <source>
        <dbReference type="ARBA" id="ARBA00022553"/>
    </source>
</evidence>
<keyword evidence="8 12" id="KW-0067">ATP-binding</keyword>
<keyword evidence="7" id="KW-0418">Kinase</keyword>
<keyword evidence="13" id="KW-1185">Reference proteome</keyword>
<dbReference type="InterPro" id="IPR004358">
    <property type="entry name" value="Sig_transdc_His_kin-like_C"/>
</dbReference>
<evidence type="ECO:0000313" key="13">
    <source>
        <dbReference type="Proteomes" id="UP001597393"/>
    </source>
</evidence>
<evidence type="ECO:0000256" key="6">
    <source>
        <dbReference type="ARBA" id="ARBA00022741"/>
    </source>
</evidence>
<dbReference type="PANTHER" id="PTHR42878:SF7">
    <property type="entry name" value="SENSOR HISTIDINE KINASE GLRK"/>
    <property type="match status" value="1"/>
</dbReference>
<organism evidence="12 13">
    <name type="scientific">Sphingobacterium corticis</name>
    <dbReference type="NCBI Taxonomy" id="1812823"/>
    <lineage>
        <taxon>Bacteria</taxon>
        <taxon>Pseudomonadati</taxon>
        <taxon>Bacteroidota</taxon>
        <taxon>Sphingobacteriia</taxon>
        <taxon>Sphingobacteriales</taxon>
        <taxon>Sphingobacteriaceae</taxon>
        <taxon>Sphingobacterium</taxon>
    </lineage>
</organism>
<dbReference type="PROSITE" id="PS50046">
    <property type="entry name" value="PHYTOCHROME_2"/>
    <property type="match status" value="1"/>
</dbReference>
<dbReference type="CDD" id="cd00082">
    <property type="entry name" value="HisKA"/>
    <property type="match status" value="1"/>
</dbReference>
<dbReference type="Gene3D" id="3.30.450.40">
    <property type="match status" value="1"/>
</dbReference>
<gene>
    <name evidence="12" type="ORF">ACFSQ3_11745</name>
</gene>
<dbReference type="PRINTS" id="PR00344">
    <property type="entry name" value="BCTRLSENSOR"/>
</dbReference>
<evidence type="ECO:0000256" key="9">
    <source>
        <dbReference type="ARBA" id="ARBA00023012"/>
    </source>
</evidence>
<dbReference type="InterPro" id="IPR013515">
    <property type="entry name" value="Phytochrome_cen-reg"/>
</dbReference>
<dbReference type="Pfam" id="PF00360">
    <property type="entry name" value="PHY"/>
    <property type="match status" value="1"/>
</dbReference>
<dbReference type="GO" id="GO:0005524">
    <property type="term" value="F:ATP binding"/>
    <property type="evidence" value="ECO:0007669"/>
    <property type="project" value="UniProtKB-KW"/>
</dbReference>
<keyword evidence="5" id="KW-0808">Transferase</keyword>
<feature type="domain" description="Histidine kinase" evidence="11">
    <location>
        <begin position="507"/>
        <end position="717"/>
    </location>
</feature>
<dbReference type="InterPro" id="IPR016132">
    <property type="entry name" value="Phyto_chromo_attachment"/>
</dbReference>